<dbReference type="PANTHER" id="PTHR21599">
    <property type="entry name" value="GLYCERATE KINASE"/>
    <property type="match status" value="1"/>
</dbReference>
<dbReference type="Proteomes" id="UP000188184">
    <property type="component" value="Chromosome"/>
</dbReference>
<evidence type="ECO:0000256" key="1">
    <source>
        <dbReference type="ARBA" id="ARBA00006284"/>
    </source>
</evidence>
<dbReference type="PANTHER" id="PTHR21599:SF0">
    <property type="entry name" value="GLYCERATE KINASE"/>
    <property type="match status" value="1"/>
</dbReference>
<reference evidence="5 6" key="1">
    <citation type="submission" date="2017-02" db="EMBL/GenBank/DDBJ databases">
        <title>The complete genomic sequence of a novel cold adapted crude oil-degrading bacterium Planococcus qaidamina Y42.</title>
        <authorList>
            <person name="Yang R."/>
        </authorList>
    </citation>
    <scope>NUCLEOTIDE SEQUENCE [LARGE SCALE GENOMIC DNA]</scope>
    <source>
        <strain evidence="5 6">Y42</strain>
    </source>
</reference>
<evidence type="ECO:0000256" key="2">
    <source>
        <dbReference type="ARBA" id="ARBA00022679"/>
    </source>
</evidence>
<dbReference type="Gene3D" id="3.40.50.10350">
    <property type="entry name" value="Glycerate kinase, domain 1"/>
    <property type="match status" value="1"/>
</dbReference>
<dbReference type="GO" id="GO:0031388">
    <property type="term" value="P:organic acid phosphorylation"/>
    <property type="evidence" value="ECO:0007669"/>
    <property type="project" value="UniProtKB-UniRule"/>
</dbReference>
<protein>
    <submittedName>
        <fullName evidence="5">Glycerate kinase</fullName>
    </submittedName>
</protein>
<dbReference type="RefSeq" id="WP_077588272.1">
    <property type="nucleotide sequence ID" value="NZ_CP019640.1"/>
</dbReference>
<sequence>MKIVIAPDSFKGSLSAAEAAGAMAKAIRQIDGEISVVSKPMADGGEGTMEALLTATTGKRVPVTCTGPIGEKINTYYARIGTDTAIIENASIAGLIQVPESSRNPDFTTSFGIGEVIKHALDQGCTSFIIGLGGSATNDGGLGMLMALGMEAWDENGKKLGAFGQDLLNVDRISMDKLDVRLTSVAIRVASDVDNPLCGPRGATYVYGPQKGALERQLAPYDNAMSKYGKLLESELKRNFMDQPGAGAAGGLGFAFLSLGAQLVSGAKLLADAIEVENEIQDASLVLTGEGQSDEQTLYGKAPGYIAELAQKHGVPVILISGSLSGDLTKLQTRFAGCFSIVNKPMPLQECMANAEPLLIEQTKQIINVIKRISNLKGE</sequence>
<keyword evidence="3 4" id="KW-0418">Kinase</keyword>
<organism evidence="5 6">
    <name type="scientific">Planococcus lenghuensis</name>
    <dbReference type="NCBI Taxonomy" id="2213202"/>
    <lineage>
        <taxon>Bacteria</taxon>
        <taxon>Bacillati</taxon>
        <taxon>Bacillota</taxon>
        <taxon>Bacilli</taxon>
        <taxon>Bacillales</taxon>
        <taxon>Caryophanaceae</taxon>
        <taxon>Planococcus</taxon>
    </lineage>
</organism>
<dbReference type="NCBIfam" id="TIGR00045">
    <property type="entry name" value="glycerate kinase"/>
    <property type="match status" value="1"/>
</dbReference>
<dbReference type="PIRSF" id="PIRSF006078">
    <property type="entry name" value="GlxK"/>
    <property type="match status" value="1"/>
</dbReference>
<accession>A0A1Q2KW13</accession>
<name>A0A1Q2KW13_9BACL</name>
<dbReference type="Gene3D" id="3.90.1510.10">
    <property type="entry name" value="Glycerate kinase, domain 2"/>
    <property type="match status" value="1"/>
</dbReference>
<dbReference type="InterPro" id="IPR018197">
    <property type="entry name" value="Glycerate_kinase_RE-like"/>
</dbReference>
<dbReference type="GO" id="GO:0008887">
    <property type="term" value="F:glycerate kinase activity"/>
    <property type="evidence" value="ECO:0007669"/>
    <property type="project" value="UniProtKB-UniRule"/>
</dbReference>
<evidence type="ECO:0000256" key="4">
    <source>
        <dbReference type="PIRNR" id="PIRNR006078"/>
    </source>
</evidence>
<dbReference type="InterPro" id="IPR004381">
    <property type="entry name" value="Glycerate_kinase"/>
</dbReference>
<dbReference type="InterPro" id="IPR018193">
    <property type="entry name" value="Glyc_kinase_flavodox-like_fold"/>
</dbReference>
<dbReference type="KEGG" id="pmar:B0X71_04175"/>
<dbReference type="Pfam" id="PF02595">
    <property type="entry name" value="Gly_kinase"/>
    <property type="match status" value="1"/>
</dbReference>
<comment type="similarity">
    <text evidence="1 4">Belongs to the glycerate kinase type-1 family.</text>
</comment>
<proteinExistence type="inferred from homology"/>
<keyword evidence="6" id="KW-1185">Reference proteome</keyword>
<evidence type="ECO:0000313" key="5">
    <source>
        <dbReference type="EMBL" id="AQQ52390.1"/>
    </source>
</evidence>
<dbReference type="InterPro" id="IPR036129">
    <property type="entry name" value="Glycerate_kinase_sf"/>
</dbReference>
<evidence type="ECO:0000313" key="6">
    <source>
        <dbReference type="Proteomes" id="UP000188184"/>
    </source>
</evidence>
<dbReference type="SUPFAM" id="SSF110738">
    <property type="entry name" value="Glycerate kinase I"/>
    <property type="match status" value="1"/>
</dbReference>
<evidence type="ECO:0000256" key="3">
    <source>
        <dbReference type="ARBA" id="ARBA00022777"/>
    </source>
</evidence>
<gene>
    <name evidence="5" type="ORF">B0X71_04175</name>
</gene>
<dbReference type="AlphaFoldDB" id="A0A1Q2KW13"/>
<dbReference type="EMBL" id="CP019640">
    <property type="protein sequence ID" value="AQQ52390.1"/>
    <property type="molecule type" value="Genomic_DNA"/>
</dbReference>
<keyword evidence="2 4" id="KW-0808">Transferase</keyword>
<dbReference type="OrthoDB" id="9774290at2"/>